<dbReference type="Gene3D" id="3.60.21.10">
    <property type="match status" value="1"/>
</dbReference>
<dbReference type="InterPro" id="IPR004843">
    <property type="entry name" value="Calcineurin-like_PHP"/>
</dbReference>
<dbReference type="AlphaFoldDB" id="A0A674F074"/>
<protein>
    <submittedName>
        <fullName evidence="6">Transmembrane protein 62</fullName>
    </submittedName>
</protein>
<feature type="signal peptide" evidence="2">
    <location>
        <begin position="1"/>
        <end position="21"/>
    </location>
</feature>
<dbReference type="OMA" id="VEWQTYH"/>
<dbReference type="GO" id="GO:0016787">
    <property type="term" value="F:hydrolase activity"/>
    <property type="evidence" value="ECO:0007669"/>
    <property type="project" value="InterPro"/>
</dbReference>
<reference evidence="6" key="2">
    <citation type="submission" date="2025-09" db="UniProtKB">
        <authorList>
            <consortium name="Ensembl"/>
        </authorList>
    </citation>
    <scope>IDENTIFICATION</scope>
</reference>
<organism evidence="6 7">
    <name type="scientific">Salmo trutta</name>
    <name type="common">Brown trout</name>
    <dbReference type="NCBI Taxonomy" id="8032"/>
    <lineage>
        <taxon>Eukaryota</taxon>
        <taxon>Metazoa</taxon>
        <taxon>Chordata</taxon>
        <taxon>Craniata</taxon>
        <taxon>Vertebrata</taxon>
        <taxon>Euteleostomi</taxon>
        <taxon>Actinopterygii</taxon>
        <taxon>Neopterygii</taxon>
        <taxon>Teleostei</taxon>
        <taxon>Protacanthopterygii</taxon>
        <taxon>Salmoniformes</taxon>
        <taxon>Salmonidae</taxon>
        <taxon>Salmoninae</taxon>
        <taxon>Salmo</taxon>
    </lineage>
</organism>
<dbReference type="InterPro" id="IPR056229">
    <property type="entry name" value="Ig_TMM62"/>
</dbReference>
<dbReference type="PANTHER" id="PTHR14795">
    <property type="entry name" value="HELICASE RELATED"/>
    <property type="match status" value="1"/>
</dbReference>
<dbReference type="InterPro" id="IPR029052">
    <property type="entry name" value="Metallo-depent_PP-like"/>
</dbReference>
<dbReference type="InterPro" id="IPR056230">
    <property type="entry name" value="TMEM62_C"/>
</dbReference>
<dbReference type="Pfam" id="PF24394">
    <property type="entry name" value="TMEM62_C"/>
    <property type="match status" value="1"/>
</dbReference>
<proteinExistence type="predicted"/>
<feature type="transmembrane region" description="Helical" evidence="1">
    <location>
        <begin position="700"/>
        <end position="720"/>
    </location>
</feature>
<dbReference type="Ensembl" id="ENSSTUT00000121338.1">
    <property type="protein sequence ID" value="ENSSTUP00000113364.1"/>
    <property type="gene ID" value="ENSSTUG00000050052.1"/>
</dbReference>
<accession>A0A674F074</accession>
<feature type="transmembrane region" description="Helical" evidence="1">
    <location>
        <begin position="530"/>
        <end position="553"/>
    </location>
</feature>
<dbReference type="Proteomes" id="UP000472277">
    <property type="component" value="Chromosome 33"/>
</dbReference>
<feature type="transmembrane region" description="Helical" evidence="1">
    <location>
        <begin position="673"/>
        <end position="694"/>
    </location>
</feature>
<keyword evidence="1" id="KW-1133">Transmembrane helix</keyword>
<dbReference type="GeneTree" id="ENSGT00390000016216"/>
<evidence type="ECO:0000313" key="6">
    <source>
        <dbReference type="Ensembl" id="ENSSTUP00000113364.1"/>
    </source>
</evidence>
<feature type="domain" description="Calcineurin-like phosphoesterase" evidence="3">
    <location>
        <begin position="156"/>
        <end position="358"/>
    </location>
</feature>
<evidence type="ECO:0000313" key="7">
    <source>
        <dbReference type="Proteomes" id="UP000472277"/>
    </source>
</evidence>
<dbReference type="Pfam" id="PF24384">
    <property type="entry name" value="Ig_TMM62"/>
    <property type="match status" value="1"/>
</dbReference>
<evidence type="ECO:0000256" key="2">
    <source>
        <dbReference type="SAM" id="SignalP"/>
    </source>
</evidence>
<sequence length="730" mass="81903">MLPPLLRLLLPTTSLIRLCRASGPCGNLDNRPGERKNTQKTTTPVNKCHEQINKKLGTESRDLVWNWTLNYTRAGTCGSDSYSDDVAMHNRMLKLFGALVLVGLALACLASWVLESYDTSWHPKRSVRRFNAGDGEEASRTCLPPYPGGELDNIFWFVQVSDIHISRFHDKKRISDFEKFCTDTVEVIQPALVLATGDLTDAKTESKVGSLQHEVEWQAYHDILKRSRVLERTKWIDIRGNHDAFNIISLDSVNNYYRKYSANQKVGSFHYVHKTPFGNYSFICADATITPGPKRPYNFFGILNQTQMDLLASFRTESHSSNQTIWFGHYTTSTVISPAPGVRGVMSSAVAYLCGHLHTLGGLMPVLHSRHPEGTLELELADWMDNRRYRVLAFDHDLLSFMDLKFQQWPAVLITNPKEAQYLHPGVEPLGRIQSSTHIRILAFSDAPVTAVHVSVDGVEMGKGQSAGGPLYVVPWEPSLYLTGLHTVTVKVKDAVGRSTFREQLFTLEEDLTPSFGFFQSFILLTDHYILARLAFVAGMLLNIGVLVAFRFMPLPSVRVSSSLSSCACLSLHLVSKADTFYYSLLLFNLCTALGPWFIGELIDGHSGACFAFGVVIDGHFLEGSLTYVVGVVQLLFFNMPLTCYLCWSLHLRSRGNSFRSHFLRPGYRWKTLGVHTAMLLLLAWQGYSCYFLLETYGPLAFFLSPVRTWAVGIALLLVYRAWKGPAPSP</sequence>
<keyword evidence="2" id="KW-0732">Signal</keyword>
<feature type="transmembrane region" description="Helical" evidence="1">
    <location>
        <begin position="628"/>
        <end position="652"/>
    </location>
</feature>
<dbReference type="InParanoid" id="A0A674F074"/>
<name>A0A674F074_SALTR</name>
<dbReference type="PANTHER" id="PTHR14795:SF0">
    <property type="entry name" value="TRANSMEMBRANE PROTEIN 62"/>
    <property type="match status" value="1"/>
</dbReference>
<feature type="chain" id="PRO_5025414455" evidence="2">
    <location>
        <begin position="22"/>
        <end position="730"/>
    </location>
</feature>
<dbReference type="CDD" id="cd07401">
    <property type="entry name" value="MPP_TMEM62_N"/>
    <property type="match status" value="1"/>
</dbReference>
<dbReference type="Pfam" id="PF00149">
    <property type="entry name" value="Metallophos"/>
    <property type="match status" value="1"/>
</dbReference>
<evidence type="ECO:0000259" key="5">
    <source>
        <dbReference type="Pfam" id="PF24394"/>
    </source>
</evidence>
<evidence type="ECO:0000259" key="3">
    <source>
        <dbReference type="Pfam" id="PF00149"/>
    </source>
</evidence>
<feature type="transmembrane region" description="Helical" evidence="1">
    <location>
        <begin position="581"/>
        <end position="599"/>
    </location>
</feature>
<feature type="domain" description="TMEM62 C-terminal" evidence="5">
    <location>
        <begin position="561"/>
        <end position="659"/>
    </location>
</feature>
<feature type="domain" description="TMEM62 Ig-like" evidence="4">
    <location>
        <begin position="407"/>
        <end position="505"/>
    </location>
</feature>
<dbReference type="InterPro" id="IPR041871">
    <property type="entry name" value="MPP_TMEM62"/>
</dbReference>
<reference evidence="6" key="1">
    <citation type="submission" date="2025-08" db="UniProtKB">
        <authorList>
            <consortium name="Ensembl"/>
        </authorList>
    </citation>
    <scope>IDENTIFICATION</scope>
</reference>
<evidence type="ECO:0000259" key="4">
    <source>
        <dbReference type="Pfam" id="PF24384"/>
    </source>
</evidence>
<dbReference type="SUPFAM" id="SSF56300">
    <property type="entry name" value="Metallo-dependent phosphatases"/>
    <property type="match status" value="1"/>
</dbReference>
<keyword evidence="1" id="KW-0472">Membrane</keyword>
<evidence type="ECO:0000256" key="1">
    <source>
        <dbReference type="SAM" id="Phobius"/>
    </source>
</evidence>
<dbReference type="FunCoup" id="A0A674F074">
    <property type="interactions" value="1095"/>
</dbReference>
<gene>
    <name evidence="6" type="primary">tmem62</name>
</gene>
<keyword evidence="1" id="KW-0812">Transmembrane</keyword>
<keyword evidence="7" id="KW-1185">Reference proteome</keyword>